<feature type="transmembrane region" description="Helical" evidence="5">
    <location>
        <begin position="189"/>
        <end position="212"/>
    </location>
</feature>
<feature type="transmembrane region" description="Helical" evidence="5">
    <location>
        <begin position="16"/>
        <end position="35"/>
    </location>
</feature>
<feature type="transmembrane region" description="Helical" evidence="5">
    <location>
        <begin position="299"/>
        <end position="320"/>
    </location>
</feature>
<evidence type="ECO:0000313" key="7">
    <source>
        <dbReference type="Proteomes" id="UP000262583"/>
    </source>
</evidence>
<protein>
    <submittedName>
        <fullName evidence="6">O-GlcNAc transferase</fullName>
    </submittedName>
</protein>
<feature type="transmembrane region" description="Helical" evidence="5">
    <location>
        <begin position="362"/>
        <end position="380"/>
    </location>
</feature>
<dbReference type="PANTHER" id="PTHR44227:SF3">
    <property type="entry name" value="PROTEIN O-MANNOSYL-TRANSFERASE TMTC4"/>
    <property type="match status" value="1"/>
</dbReference>
<dbReference type="PANTHER" id="PTHR44227">
    <property type="match status" value="1"/>
</dbReference>
<evidence type="ECO:0000256" key="2">
    <source>
        <dbReference type="ARBA" id="ARBA00022803"/>
    </source>
</evidence>
<feature type="repeat" description="TPR" evidence="3">
    <location>
        <begin position="432"/>
        <end position="465"/>
    </location>
</feature>
<gene>
    <name evidence="6" type="ORF">BRCON_0208</name>
</gene>
<keyword evidence="5" id="KW-0812">Transmembrane</keyword>
<feature type="transmembrane region" description="Helical" evidence="5">
    <location>
        <begin position="131"/>
        <end position="153"/>
    </location>
</feature>
<proteinExistence type="predicted"/>
<feature type="repeat" description="TPR" evidence="3">
    <location>
        <begin position="466"/>
        <end position="499"/>
    </location>
</feature>
<evidence type="ECO:0000313" key="6">
    <source>
        <dbReference type="EMBL" id="AXA34985.1"/>
    </source>
</evidence>
<evidence type="ECO:0000256" key="3">
    <source>
        <dbReference type="PROSITE-ProRule" id="PRU00339"/>
    </source>
</evidence>
<dbReference type="AlphaFoldDB" id="A0A2Z4Y3F7"/>
<keyword evidence="5" id="KW-1133">Transmembrane helix</keyword>
<feature type="compositionally biased region" description="Polar residues" evidence="4">
    <location>
        <begin position="545"/>
        <end position="554"/>
    </location>
</feature>
<accession>A0A2Z4Y3F7</accession>
<keyword evidence="6" id="KW-0808">Transferase</keyword>
<evidence type="ECO:0000256" key="5">
    <source>
        <dbReference type="SAM" id="Phobius"/>
    </source>
</evidence>
<evidence type="ECO:0000256" key="4">
    <source>
        <dbReference type="SAM" id="MobiDB-lite"/>
    </source>
</evidence>
<feature type="region of interest" description="Disordered" evidence="4">
    <location>
        <begin position="544"/>
        <end position="583"/>
    </location>
</feature>
<keyword evidence="5" id="KW-0472">Membrane</keyword>
<dbReference type="InterPro" id="IPR011990">
    <property type="entry name" value="TPR-like_helical_dom_sf"/>
</dbReference>
<feature type="transmembrane region" description="Helical" evidence="5">
    <location>
        <begin position="232"/>
        <end position="251"/>
    </location>
</feature>
<dbReference type="PROSITE" id="PS50005">
    <property type="entry name" value="TPR"/>
    <property type="match status" value="2"/>
</dbReference>
<keyword evidence="2 3" id="KW-0802">TPR repeat</keyword>
<sequence>MESDSLNPPSSVHPRGLRLVLLGLFLLCVTLAAYFPSLSVRTTPEDRWLWDDWSLHSTPALHRSDGLADFWHYPPRNELEEHYWPVTYTVFWLQARIWGMDAFAFRLTNIVLHVVNTLLLWLLLRRMQIPAAWLGALFFGIHPIHVESVAWIIELKDVLSGLFYLLAAHAYLSSTTASSHTSTQQRLGMISCIALFVLAVWSKSVAITFPVAAALYEWWRGGMPQVRRRHRLLLGLLAIAGLLATLDLIVAMRSGRQPTEFPVVQRVALAGHAFWFYLWKLLVPYPQSLIYAKWDLAGLGITSWIPTLLAILVMVGVFAWQHRIGRGIPFAWAFYVITLLPTLGLIPFSYMQHAYVADRFQYLASIGPLVLLASAAVRLFQAAGNRYGRGLLAGLVGGIVVLWTWLTMQRAEMFGSAKTILRDTVRRNPDAWVAHQMLGTIEAREGQWEEARNHFEQALRIQPEDASLRANLAFVLYQLGAYAQALENAERALQLNPKSAWGLAVRGAVQAKLGDTSAARTDLRQALQVAPSHPFAQRILADLDSSPSQTQRTPASELPTTPPNHSPEDTTSSPTKALPSQSF</sequence>
<dbReference type="EMBL" id="CP030759">
    <property type="protein sequence ID" value="AXA34985.1"/>
    <property type="molecule type" value="Genomic_DNA"/>
</dbReference>
<dbReference type="SUPFAM" id="SSF48452">
    <property type="entry name" value="TPR-like"/>
    <property type="match status" value="1"/>
</dbReference>
<dbReference type="InterPro" id="IPR052346">
    <property type="entry name" value="O-mannosyl-transferase_TMTC"/>
</dbReference>
<dbReference type="Pfam" id="PF13424">
    <property type="entry name" value="TPR_12"/>
    <property type="match status" value="1"/>
</dbReference>
<feature type="compositionally biased region" description="Polar residues" evidence="4">
    <location>
        <begin position="569"/>
        <end position="583"/>
    </location>
</feature>
<dbReference type="Gene3D" id="1.25.40.10">
    <property type="entry name" value="Tetratricopeptide repeat domain"/>
    <property type="match status" value="1"/>
</dbReference>
<dbReference type="PROSITE" id="PS50293">
    <property type="entry name" value="TPR_REGION"/>
    <property type="match status" value="1"/>
</dbReference>
<dbReference type="SMART" id="SM00028">
    <property type="entry name" value="TPR"/>
    <property type="match status" value="3"/>
</dbReference>
<evidence type="ECO:0000256" key="1">
    <source>
        <dbReference type="ARBA" id="ARBA00022737"/>
    </source>
</evidence>
<feature type="transmembrane region" description="Helical" evidence="5">
    <location>
        <begin position="332"/>
        <end position="350"/>
    </location>
</feature>
<feature type="transmembrane region" description="Helical" evidence="5">
    <location>
        <begin position="387"/>
        <end position="406"/>
    </location>
</feature>
<keyword evidence="1" id="KW-0677">Repeat</keyword>
<feature type="transmembrane region" description="Helical" evidence="5">
    <location>
        <begin position="263"/>
        <end position="279"/>
    </location>
</feature>
<dbReference type="GO" id="GO:0016740">
    <property type="term" value="F:transferase activity"/>
    <property type="evidence" value="ECO:0007669"/>
    <property type="project" value="UniProtKB-KW"/>
</dbReference>
<organism evidence="6 7">
    <name type="scientific">Sumerlaea chitinivorans</name>
    <dbReference type="NCBI Taxonomy" id="2250252"/>
    <lineage>
        <taxon>Bacteria</taxon>
        <taxon>Candidatus Sumerlaeota</taxon>
        <taxon>Candidatus Sumerlaeia</taxon>
        <taxon>Candidatus Sumerlaeales</taxon>
        <taxon>Candidatus Sumerlaeaceae</taxon>
        <taxon>Candidatus Sumerlaea</taxon>
    </lineage>
</organism>
<dbReference type="Proteomes" id="UP000262583">
    <property type="component" value="Chromosome"/>
</dbReference>
<reference evidence="6 7" key="1">
    <citation type="submission" date="2018-05" db="EMBL/GenBank/DDBJ databases">
        <title>A metagenomic window into the 2 km-deep terrestrial subsurface aquifer revealed taxonomically and functionally diverse microbial community comprising novel uncultured bacterial lineages.</title>
        <authorList>
            <person name="Kadnikov V.V."/>
            <person name="Mardanov A.V."/>
            <person name="Beletsky A.V."/>
            <person name="Banks D."/>
            <person name="Pimenov N.V."/>
            <person name="Frank Y.A."/>
            <person name="Karnachuk O.V."/>
            <person name="Ravin N.V."/>
        </authorList>
    </citation>
    <scope>NUCLEOTIDE SEQUENCE [LARGE SCALE GENOMIC DNA]</scope>
    <source>
        <strain evidence="6">BY</strain>
    </source>
</reference>
<dbReference type="InterPro" id="IPR019734">
    <property type="entry name" value="TPR_rpt"/>
</dbReference>
<dbReference type="KEGG" id="schv:BRCON_0208"/>
<name>A0A2Z4Y3F7_SUMC1</name>
<feature type="transmembrane region" description="Helical" evidence="5">
    <location>
        <begin position="103"/>
        <end position="124"/>
    </location>
</feature>